<sequence length="393" mass="44743">MTQTTNYIVPIAEIIPDLNYSSLISMLNLIGKQTGIAKIKTSRFAWNIFLSGGDIAFIEERNEFFVSLKRKLKIHKLHIRPDILEILAKAPANSLETCHLLGEIYEQDRDVSLIVFKEILLENLLAIALEKNFSLEWRPWTSEPKVILPIWQLSDLENAVAKVVKQWQAFNHVRHPFQTVQLLDTECSISQIPLFAQVTNGKYRISEIADHFQQHISRTALKLDKLAENRTVAILPLPKRSPAINPRDSEQESEIISELSHRRSGSPKVMIVDDSPVLLKQFGDLLTSWGYQLILINDSAQATQKMLSEKPAVVFMDINMPNLNGFELLKQIRRQPTLAATPLVLVTSENSITNNFRAKWASCRFLSKPHTANDIKDFREQVRAVLQELAPLP</sequence>
<organism evidence="4 5">
    <name type="scientific">Pseudanabaena cinerea FACHB-1277</name>
    <dbReference type="NCBI Taxonomy" id="2949581"/>
    <lineage>
        <taxon>Bacteria</taxon>
        <taxon>Bacillati</taxon>
        <taxon>Cyanobacteriota</taxon>
        <taxon>Cyanophyceae</taxon>
        <taxon>Pseudanabaenales</taxon>
        <taxon>Pseudanabaenaceae</taxon>
        <taxon>Pseudanabaena</taxon>
        <taxon>Pseudanabaena cinerea</taxon>
    </lineage>
</organism>
<dbReference type="InterPro" id="IPR011006">
    <property type="entry name" value="CheY-like_superfamily"/>
</dbReference>
<dbReference type="PANTHER" id="PTHR44591:SF23">
    <property type="entry name" value="CHEY SUBFAMILY"/>
    <property type="match status" value="1"/>
</dbReference>
<dbReference type="GO" id="GO:0000160">
    <property type="term" value="P:phosphorelay signal transduction system"/>
    <property type="evidence" value="ECO:0007669"/>
    <property type="project" value="InterPro"/>
</dbReference>
<dbReference type="PANTHER" id="PTHR44591">
    <property type="entry name" value="STRESS RESPONSE REGULATOR PROTEIN 1"/>
    <property type="match status" value="1"/>
</dbReference>
<comment type="caution">
    <text evidence="4">The sequence shown here is derived from an EMBL/GenBank/DDBJ whole genome shotgun (WGS) entry which is preliminary data.</text>
</comment>
<dbReference type="AlphaFoldDB" id="A0A926Z6R0"/>
<protein>
    <submittedName>
        <fullName evidence="4">Response regulator</fullName>
    </submittedName>
</protein>
<dbReference type="SUPFAM" id="SSF52172">
    <property type="entry name" value="CheY-like"/>
    <property type="match status" value="1"/>
</dbReference>
<evidence type="ECO:0000256" key="1">
    <source>
        <dbReference type="ARBA" id="ARBA00022553"/>
    </source>
</evidence>
<dbReference type="Proteomes" id="UP000631421">
    <property type="component" value="Unassembled WGS sequence"/>
</dbReference>
<dbReference type="PROSITE" id="PS50110">
    <property type="entry name" value="RESPONSE_REGULATORY"/>
    <property type="match status" value="1"/>
</dbReference>
<evidence type="ECO:0000256" key="2">
    <source>
        <dbReference type="PROSITE-ProRule" id="PRU00169"/>
    </source>
</evidence>
<dbReference type="SMART" id="SM00448">
    <property type="entry name" value="REC"/>
    <property type="match status" value="1"/>
</dbReference>
<dbReference type="RefSeq" id="WP_190351435.1">
    <property type="nucleotide sequence ID" value="NZ_JACJPY010000041.1"/>
</dbReference>
<dbReference type="Pfam" id="PF00072">
    <property type="entry name" value="Response_reg"/>
    <property type="match status" value="1"/>
</dbReference>
<dbReference type="InterPro" id="IPR001789">
    <property type="entry name" value="Sig_transdc_resp-reg_receiver"/>
</dbReference>
<dbReference type="Gene3D" id="3.40.50.2300">
    <property type="match status" value="1"/>
</dbReference>
<name>A0A926Z6R0_9CYAN</name>
<reference evidence="4" key="1">
    <citation type="journal article" date="2015" name="ISME J.">
        <title>Draft Genome Sequence of Streptomyces incarnatus NRRL8089, which Produces the Nucleoside Antibiotic Sinefungin.</title>
        <authorList>
            <person name="Oshima K."/>
            <person name="Hattori M."/>
            <person name="Shimizu H."/>
            <person name="Fukuda K."/>
            <person name="Nemoto M."/>
            <person name="Inagaki K."/>
            <person name="Tamura T."/>
        </authorList>
    </citation>
    <scope>NUCLEOTIDE SEQUENCE</scope>
    <source>
        <strain evidence="4">FACHB-1277</strain>
    </source>
</reference>
<feature type="domain" description="Response regulatory" evidence="3">
    <location>
        <begin position="268"/>
        <end position="383"/>
    </location>
</feature>
<evidence type="ECO:0000313" key="5">
    <source>
        <dbReference type="Proteomes" id="UP000631421"/>
    </source>
</evidence>
<gene>
    <name evidence="4" type="ORF">H6F44_13205</name>
</gene>
<keyword evidence="5" id="KW-1185">Reference proteome</keyword>
<evidence type="ECO:0000259" key="3">
    <source>
        <dbReference type="PROSITE" id="PS50110"/>
    </source>
</evidence>
<feature type="modified residue" description="4-aspartylphosphate" evidence="2">
    <location>
        <position position="317"/>
    </location>
</feature>
<dbReference type="InterPro" id="IPR050595">
    <property type="entry name" value="Bact_response_regulator"/>
</dbReference>
<dbReference type="EMBL" id="JACJPY010000041">
    <property type="protein sequence ID" value="MBD2151068.1"/>
    <property type="molecule type" value="Genomic_DNA"/>
</dbReference>
<keyword evidence="1 2" id="KW-0597">Phosphoprotein</keyword>
<proteinExistence type="predicted"/>
<reference evidence="4" key="2">
    <citation type="submission" date="2020-08" db="EMBL/GenBank/DDBJ databases">
        <authorList>
            <person name="Chen M."/>
            <person name="Teng W."/>
            <person name="Zhao L."/>
            <person name="Hu C."/>
            <person name="Zhou Y."/>
            <person name="Han B."/>
            <person name="Song L."/>
            <person name="Shu W."/>
        </authorList>
    </citation>
    <scope>NUCLEOTIDE SEQUENCE</scope>
    <source>
        <strain evidence="4">FACHB-1277</strain>
    </source>
</reference>
<accession>A0A926Z6R0</accession>
<evidence type="ECO:0000313" key="4">
    <source>
        <dbReference type="EMBL" id="MBD2151068.1"/>
    </source>
</evidence>